<evidence type="ECO:0000256" key="1">
    <source>
        <dbReference type="SAM" id="MobiDB-lite"/>
    </source>
</evidence>
<protein>
    <submittedName>
        <fullName evidence="2">Uncharacterized protein</fullName>
    </submittedName>
</protein>
<proteinExistence type="predicted"/>
<feature type="compositionally biased region" description="Basic residues" evidence="1">
    <location>
        <begin position="159"/>
        <end position="169"/>
    </location>
</feature>
<reference evidence="2 3" key="1">
    <citation type="submission" date="2023-03" db="EMBL/GenBank/DDBJ databases">
        <title>High-quality genome of Scylla paramamosain provides insights in environmental adaptation.</title>
        <authorList>
            <person name="Zhang L."/>
        </authorList>
    </citation>
    <scope>NUCLEOTIDE SEQUENCE [LARGE SCALE GENOMIC DNA]</scope>
    <source>
        <strain evidence="2">LZ_2023a</strain>
        <tissue evidence="2">Muscle</tissue>
    </source>
</reference>
<evidence type="ECO:0000313" key="2">
    <source>
        <dbReference type="EMBL" id="KAK8401311.1"/>
    </source>
</evidence>
<evidence type="ECO:0000313" key="3">
    <source>
        <dbReference type="Proteomes" id="UP001487740"/>
    </source>
</evidence>
<comment type="caution">
    <text evidence="2">The sequence shown here is derived from an EMBL/GenBank/DDBJ whole genome shotgun (WGS) entry which is preliminary data.</text>
</comment>
<dbReference type="EMBL" id="JARAKH010000009">
    <property type="protein sequence ID" value="KAK8401311.1"/>
    <property type="molecule type" value="Genomic_DNA"/>
</dbReference>
<keyword evidence="3" id="KW-1185">Reference proteome</keyword>
<dbReference type="AlphaFoldDB" id="A0AAW0UN99"/>
<name>A0AAW0UN99_SCYPA</name>
<gene>
    <name evidence="2" type="ORF">O3P69_002823</name>
</gene>
<organism evidence="2 3">
    <name type="scientific">Scylla paramamosain</name>
    <name type="common">Mud crab</name>
    <dbReference type="NCBI Taxonomy" id="85552"/>
    <lineage>
        <taxon>Eukaryota</taxon>
        <taxon>Metazoa</taxon>
        <taxon>Ecdysozoa</taxon>
        <taxon>Arthropoda</taxon>
        <taxon>Crustacea</taxon>
        <taxon>Multicrustacea</taxon>
        <taxon>Malacostraca</taxon>
        <taxon>Eumalacostraca</taxon>
        <taxon>Eucarida</taxon>
        <taxon>Decapoda</taxon>
        <taxon>Pleocyemata</taxon>
        <taxon>Brachyura</taxon>
        <taxon>Eubrachyura</taxon>
        <taxon>Portunoidea</taxon>
        <taxon>Portunidae</taxon>
        <taxon>Portuninae</taxon>
        <taxon>Scylla</taxon>
    </lineage>
</organism>
<feature type="region of interest" description="Disordered" evidence="1">
    <location>
        <begin position="97"/>
        <end position="169"/>
    </location>
</feature>
<sequence length="169" mass="18035">MPHSAGSRISVWSGLCLDTLHLETVKQTTLVSHGLTLPEAWWHWEGRLGVSGECVLCCVAPSKTVEHDTTTTRPSPPDHPHHQAAAVVAIVLPRVAGGQGPQAAAPPQAEGRVGRAPSHSLTDPHPLTATHPQAGLHVASWPTAGVPERRGTSAADRWQHHRHKGTRKS</sequence>
<accession>A0AAW0UN99</accession>
<dbReference type="Proteomes" id="UP001487740">
    <property type="component" value="Unassembled WGS sequence"/>
</dbReference>